<evidence type="ECO:0000259" key="5">
    <source>
        <dbReference type="Pfam" id="PF00149"/>
    </source>
</evidence>
<dbReference type="Proteomes" id="UP000177876">
    <property type="component" value="Unassembled WGS sequence"/>
</dbReference>
<evidence type="ECO:0000256" key="3">
    <source>
        <dbReference type="ARBA" id="ARBA00023004"/>
    </source>
</evidence>
<dbReference type="AlphaFoldDB" id="A0A1F2WF69"/>
<keyword evidence="2" id="KW-0378">Hydrolase</keyword>
<reference evidence="6 7" key="1">
    <citation type="journal article" date="2016" name="Nat. Commun.">
        <title>Thousands of microbial genomes shed light on interconnected biogeochemical processes in an aquifer system.</title>
        <authorList>
            <person name="Anantharaman K."/>
            <person name="Brown C.T."/>
            <person name="Hug L.A."/>
            <person name="Sharon I."/>
            <person name="Castelle C.J."/>
            <person name="Probst A.J."/>
            <person name="Thomas B.C."/>
            <person name="Singh A."/>
            <person name="Wilkins M.J."/>
            <person name="Karaoz U."/>
            <person name="Brodie E.L."/>
            <person name="Williams K.H."/>
            <person name="Hubbard S.S."/>
            <person name="Banfield J.F."/>
        </authorList>
    </citation>
    <scope>NUCLEOTIDE SEQUENCE [LARGE SCALE GENOMIC DNA]</scope>
</reference>
<dbReference type="SUPFAM" id="SSF56300">
    <property type="entry name" value="Metallo-dependent phosphatases"/>
    <property type="match status" value="1"/>
</dbReference>
<dbReference type="Pfam" id="PF00149">
    <property type="entry name" value="Metallophos"/>
    <property type="match status" value="1"/>
</dbReference>
<gene>
    <name evidence="6" type="ORF">A2Y75_09070</name>
</gene>
<feature type="domain" description="Calcineurin-like phosphoesterase" evidence="5">
    <location>
        <begin position="14"/>
        <end position="193"/>
    </location>
</feature>
<evidence type="ECO:0000256" key="1">
    <source>
        <dbReference type="ARBA" id="ARBA00022723"/>
    </source>
</evidence>
<proteinExistence type="inferred from homology"/>
<evidence type="ECO:0000256" key="4">
    <source>
        <dbReference type="ARBA" id="ARBA00025742"/>
    </source>
</evidence>
<dbReference type="InterPro" id="IPR029052">
    <property type="entry name" value="Metallo-depent_PP-like"/>
</dbReference>
<keyword evidence="3" id="KW-0408">Iron</keyword>
<accession>A0A1F2WF69</accession>
<dbReference type="InterPro" id="IPR004843">
    <property type="entry name" value="Calcineurin-like_PHP"/>
</dbReference>
<dbReference type="PANTHER" id="PTHR42988:SF2">
    <property type="entry name" value="CYCLIC NUCLEOTIDE PHOSPHODIESTERASE CBUA0032-RELATED"/>
    <property type="match status" value="1"/>
</dbReference>
<organism evidence="6 7">
    <name type="scientific">Candidatus Solincola sediminis</name>
    <dbReference type="NCBI Taxonomy" id="1797199"/>
    <lineage>
        <taxon>Bacteria</taxon>
        <taxon>Bacillati</taxon>
        <taxon>Actinomycetota</taxon>
        <taxon>Candidatus Geothermincolia</taxon>
        <taxon>Candidatus Geothermincolales</taxon>
        <taxon>Candidatus Geothermincolaceae</taxon>
        <taxon>Candidatus Solincola</taxon>
    </lineage>
</organism>
<comment type="caution">
    <text evidence="6">The sequence shown here is derived from an EMBL/GenBank/DDBJ whole genome shotgun (WGS) entry which is preliminary data.</text>
</comment>
<evidence type="ECO:0000256" key="2">
    <source>
        <dbReference type="ARBA" id="ARBA00022801"/>
    </source>
</evidence>
<dbReference type="GO" id="GO:0046872">
    <property type="term" value="F:metal ion binding"/>
    <property type="evidence" value="ECO:0007669"/>
    <property type="project" value="UniProtKB-KW"/>
</dbReference>
<evidence type="ECO:0000313" key="6">
    <source>
        <dbReference type="EMBL" id="OFW55471.1"/>
    </source>
</evidence>
<dbReference type="STRING" id="1797197.A2Y75_09070"/>
<dbReference type="PANTHER" id="PTHR42988">
    <property type="entry name" value="PHOSPHOHYDROLASE"/>
    <property type="match status" value="1"/>
</dbReference>
<comment type="similarity">
    <text evidence="4">Belongs to the cyclic nucleotide phosphodiesterase class-III family.</text>
</comment>
<name>A0A1F2WF69_9ACTN</name>
<sequence>MPRIYPVTRSPVVIAHISDFHVGSYHFVANLMQRTILELNELQPDLIVMTGDLTNEGFRQEYMTAKSYIDDLECQRVVVVPGNHDSRNVGYLHFQELFGPLFKEIEYEGVFVMAADSTEPDLDAGKIGRERYAWIVNNLQDVEGFKIFALHHHLLPVPGTGRERNIVYDAGDILELLIYCGVDLVLTGHKHVPYVWRLEDMYLLNAGTISSLRLRGHTKPCYNIIEIREDLVRVFRKNPFGDKDVIAQFGVGVPESQREISGVVREIVGTDI</sequence>
<dbReference type="EMBL" id="MELK01000053">
    <property type="protein sequence ID" value="OFW55471.1"/>
    <property type="molecule type" value="Genomic_DNA"/>
</dbReference>
<dbReference type="GO" id="GO:0016787">
    <property type="term" value="F:hydrolase activity"/>
    <property type="evidence" value="ECO:0007669"/>
    <property type="project" value="UniProtKB-KW"/>
</dbReference>
<dbReference type="CDD" id="cd07400">
    <property type="entry name" value="MPP_1"/>
    <property type="match status" value="1"/>
</dbReference>
<dbReference type="Gene3D" id="3.60.21.10">
    <property type="match status" value="1"/>
</dbReference>
<evidence type="ECO:0000313" key="7">
    <source>
        <dbReference type="Proteomes" id="UP000177876"/>
    </source>
</evidence>
<dbReference type="InterPro" id="IPR050884">
    <property type="entry name" value="CNP_phosphodiesterase-III"/>
</dbReference>
<keyword evidence="1" id="KW-0479">Metal-binding</keyword>
<protein>
    <submittedName>
        <fullName evidence="6">3',5'-cyclic-nucleotide phosphodiesterase</fullName>
    </submittedName>
</protein>